<evidence type="ECO:0000313" key="2">
    <source>
        <dbReference type="Proteomes" id="UP000244803"/>
    </source>
</evidence>
<name>A0A976SKQ2_THEOR</name>
<gene>
    <name evidence="1" type="ORF">MACJ_003526</name>
</gene>
<sequence>MAIDAHLFVECPTYYLEDDKLSNFCYVVKHLLACTASEKSIYRESSKGNLKNLKNKSNKHLNQRIIWKSMEHTNKALDIPKFANYVELSLNSGDINVIKSVKQMVIKLPNALSELKLKESIKETKNKKLIREFIKKEYPPNLQ</sequence>
<evidence type="ECO:0000313" key="1">
    <source>
        <dbReference type="EMBL" id="UVC54191.1"/>
    </source>
</evidence>
<proteinExistence type="predicted"/>
<dbReference type="AlphaFoldDB" id="A0A976SKQ2"/>
<accession>A0A976SKQ2</accession>
<dbReference type="EMBL" id="CP056065">
    <property type="protein sequence ID" value="UVC54191.1"/>
    <property type="molecule type" value="Genomic_DNA"/>
</dbReference>
<reference evidence="1" key="1">
    <citation type="submission" date="2022-07" db="EMBL/GenBank/DDBJ databases">
        <title>Evaluation of T. orientalis genome assembly methods using nanopore sequencing and analysis of variation between genomes.</title>
        <authorList>
            <person name="Yam J."/>
            <person name="Micallef M.L."/>
            <person name="Liu M."/>
            <person name="Djordjevic S.P."/>
            <person name="Bogema D.R."/>
            <person name="Jenkins C."/>
        </authorList>
    </citation>
    <scope>NUCLEOTIDE SEQUENCE</scope>
    <source>
        <strain evidence="1">Fish Creek</strain>
    </source>
</reference>
<protein>
    <submittedName>
        <fullName evidence="1">Uncharacterized protein</fullName>
    </submittedName>
</protein>
<organism evidence="1 2">
    <name type="scientific">Theileria orientalis</name>
    <dbReference type="NCBI Taxonomy" id="68886"/>
    <lineage>
        <taxon>Eukaryota</taxon>
        <taxon>Sar</taxon>
        <taxon>Alveolata</taxon>
        <taxon>Apicomplexa</taxon>
        <taxon>Aconoidasida</taxon>
        <taxon>Piroplasmida</taxon>
        <taxon>Theileriidae</taxon>
        <taxon>Theileria</taxon>
    </lineage>
</organism>
<dbReference type="Proteomes" id="UP000244803">
    <property type="component" value="Chromosome 1"/>
</dbReference>